<evidence type="ECO:0000256" key="1">
    <source>
        <dbReference type="ARBA" id="ARBA00009183"/>
    </source>
</evidence>
<comment type="caution">
    <text evidence="7">The sequence shown here is derived from an EMBL/GenBank/DDBJ whole genome shotgun (WGS) entry which is preliminary data.</text>
</comment>
<dbReference type="InterPro" id="IPR036188">
    <property type="entry name" value="FAD/NAD-bd_sf"/>
</dbReference>
<organism evidence="7 8">
    <name type="scientific">Lasiosphaeria hispida</name>
    <dbReference type="NCBI Taxonomy" id="260671"/>
    <lineage>
        <taxon>Eukaryota</taxon>
        <taxon>Fungi</taxon>
        <taxon>Dikarya</taxon>
        <taxon>Ascomycota</taxon>
        <taxon>Pezizomycotina</taxon>
        <taxon>Sordariomycetes</taxon>
        <taxon>Sordariomycetidae</taxon>
        <taxon>Sordariales</taxon>
        <taxon>Lasiosphaeriaceae</taxon>
        <taxon>Lasiosphaeria</taxon>
    </lineage>
</organism>
<dbReference type="GO" id="GO:0004499">
    <property type="term" value="F:N,N-dimethylaniline monooxygenase activity"/>
    <property type="evidence" value="ECO:0007669"/>
    <property type="project" value="InterPro"/>
</dbReference>
<proteinExistence type="inferred from homology"/>
<gene>
    <name evidence="7" type="ORF">B0T25DRAFT_599208</name>
</gene>
<evidence type="ECO:0000256" key="6">
    <source>
        <dbReference type="SAM" id="MobiDB-lite"/>
    </source>
</evidence>
<dbReference type="InterPro" id="IPR000960">
    <property type="entry name" value="Flavin_mOase"/>
</dbReference>
<dbReference type="Pfam" id="PF00743">
    <property type="entry name" value="FMO-like"/>
    <property type="match status" value="2"/>
</dbReference>
<keyword evidence="3" id="KW-0274">FAD</keyword>
<keyword evidence="8" id="KW-1185">Reference proteome</keyword>
<dbReference type="PRINTS" id="PR00419">
    <property type="entry name" value="ADXRDTASE"/>
</dbReference>
<feature type="region of interest" description="Disordered" evidence="6">
    <location>
        <begin position="473"/>
        <end position="493"/>
    </location>
</feature>
<dbReference type="GO" id="GO:0050660">
    <property type="term" value="F:flavin adenine dinucleotide binding"/>
    <property type="evidence" value="ECO:0007669"/>
    <property type="project" value="InterPro"/>
</dbReference>
<keyword evidence="5" id="KW-0560">Oxidoreductase</keyword>
<dbReference type="AlphaFoldDB" id="A0AAJ0HXX2"/>
<sequence>MPAKARRVAVIGAGPAGAIATDALAKEQAFDTIRVFDRRAAIGGTWVYTPHLPPKIPSLRPLLAGTADLAVPLPPRFPADTPKSEAVNSHQVRFSDSAQHEHLHSNITPEIMAFSEEPFPGTLSERVIEKYGPNAPYRHREVIREWIEGVFLRGGHQKLLELNTTVERAEKKNGEWVLTLRKEGPFRDYWWQERFDALVVATGHYNVPWLPEIPGLLEYDERFPGRIQHSKHFRNGDRYKGKSVVVIGGSVSAHEIVHEILPFAQHPVYASLRGDPIPSFGWAPFLHPHISLKKQISRLDPVTGCIHFSDGSVIKGGVDHIIFATGFTFSVPYLPHVQERIQKAYRRLPGVYQHTFDILDPSLAFVGMLGGGFTFRVYEWQAVAVARHLAGRARALPSIAEQQAWEAQRVALKKGGKDYYSIAPDYEAYFEVLREIAGDPVPGTTGRSLPKFDPELLKIWAGMVAPKIKGFEESTRKAEEEEARKRQVVKAKL</sequence>
<evidence type="ECO:0000256" key="4">
    <source>
        <dbReference type="ARBA" id="ARBA00022857"/>
    </source>
</evidence>
<comment type="similarity">
    <text evidence="1">Belongs to the FMO family.</text>
</comment>
<reference evidence="7" key="2">
    <citation type="submission" date="2023-06" db="EMBL/GenBank/DDBJ databases">
        <authorList>
            <consortium name="Lawrence Berkeley National Laboratory"/>
            <person name="Haridas S."/>
            <person name="Hensen N."/>
            <person name="Bonometti L."/>
            <person name="Westerberg I."/>
            <person name="Brannstrom I.O."/>
            <person name="Guillou S."/>
            <person name="Cros-Aarteil S."/>
            <person name="Calhoun S."/>
            <person name="Kuo A."/>
            <person name="Mondo S."/>
            <person name="Pangilinan J."/>
            <person name="Riley R."/>
            <person name="Labutti K."/>
            <person name="Andreopoulos B."/>
            <person name="Lipzen A."/>
            <person name="Chen C."/>
            <person name="Yanf M."/>
            <person name="Daum C."/>
            <person name="Ng V."/>
            <person name="Clum A."/>
            <person name="Steindorff A."/>
            <person name="Ohm R."/>
            <person name="Martin F."/>
            <person name="Silar P."/>
            <person name="Natvig D."/>
            <person name="Lalanne C."/>
            <person name="Gautier V."/>
            <person name="Ament-Velasquez S.L."/>
            <person name="Kruys A."/>
            <person name="Hutchinson M.I."/>
            <person name="Powell A.J."/>
            <person name="Barry K."/>
            <person name="Miller A.N."/>
            <person name="Grigoriev I.V."/>
            <person name="Debuchy R."/>
            <person name="Gladieux P."/>
            <person name="Thoren M.H."/>
            <person name="Johannesson H."/>
        </authorList>
    </citation>
    <scope>NUCLEOTIDE SEQUENCE</scope>
    <source>
        <strain evidence="7">CBS 955.72</strain>
    </source>
</reference>
<dbReference type="SUPFAM" id="SSF51905">
    <property type="entry name" value="FAD/NAD(P)-binding domain"/>
    <property type="match status" value="2"/>
</dbReference>
<dbReference type="Gene3D" id="3.50.50.60">
    <property type="entry name" value="FAD/NAD(P)-binding domain"/>
    <property type="match status" value="2"/>
</dbReference>
<dbReference type="PIRSF" id="PIRSF000332">
    <property type="entry name" value="FMO"/>
    <property type="match status" value="1"/>
</dbReference>
<keyword evidence="4" id="KW-0521">NADP</keyword>
<evidence type="ECO:0000256" key="3">
    <source>
        <dbReference type="ARBA" id="ARBA00022827"/>
    </source>
</evidence>
<dbReference type="Proteomes" id="UP001275084">
    <property type="component" value="Unassembled WGS sequence"/>
</dbReference>
<dbReference type="InterPro" id="IPR050346">
    <property type="entry name" value="FMO-like"/>
</dbReference>
<protein>
    <recommendedName>
        <fullName evidence="9">Thiol-specific monooxygenase</fullName>
    </recommendedName>
</protein>
<accession>A0AAJ0HXX2</accession>
<dbReference type="InterPro" id="IPR020946">
    <property type="entry name" value="Flavin_mOase-like"/>
</dbReference>
<dbReference type="GO" id="GO:0050661">
    <property type="term" value="F:NADP binding"/>
    <property type="evidence" value="ECO:0007669"/>
    <property type="project" value="InterPro"/>
</dbReference>
<keyword evidence="2" id="KW-0285">Flavoprotein</keyword>
<evidence type="ECO:0008006" key="9">
    <source>
        <dbReference type="Google" id="ProtNLM"/>
    </source>
</evidence>
<dbReference type="EMBL" id="JAUIQD010000001">
    <property type="protein sequence ID" value="KAK3364708.1"/>
    <property type="molecule type" value="Genomic_DNA"/>
</dbReference>
<feature type="compositionally biased region" description="Basic and acidic residues" evidence="6">
    <location>
        <begin position="473"/>
        <end position="485"/>
    </location>
</feature>
<evidence type="ECO:0000256" key="2">
    <source>
        <dbReference type="ARBA" id="ARBA00022630"/>
    </source>
</evidence>
<name>A0AAJ0HXX2_9PEZI</name>
<evidence type="ECO:0000313" key="8">
    <source>
        <dbReference type="Proteomes" id="UP001275084"/>
    </source>
</evidence>
<reference evidence="7" key="1">
    <citation type="journal article" date="2023" name="Mol. Phylogenet. Evol.">
        <title>Genome-scale phylogeny and comparative genomics of the fungal order Sordariales.</title>
        <authorList>
            <person name="Hensen N."/>
            <person name="Bonometti L."/>
            <person name="Westerberg I."/>
            <person name="Brannstrom I.O."/>
            <person name="Guillou S."/>
            <person name="Cros-Aarteil S."/>
            <person name="Calhoun S."/>
            <person name="Haridas S."/>
            <person name="Kuo A."/>
            <person name="Mondo S."/>
            <person name="Pangilinan J."/>
            <person name="Riley R."/>
            <person name="LaButti K."/>
            <person name="Andreopoulos B."/>
            <person name="Lipzen A."/>
            <person name="Chen C."/>
            <person name="Yan M."/>
            <person name="Daum C."/>
            <person name="Ng V."/>
            <person name="Clum A."/>
            <person name="Steindorff A."/>
            <person name="Ohm R.A."/>
            <person name="Martin F."/>
            <person name="Silar P."/>
            <person name="Natvig D.O."/>
            <person name="Lalanne C."/>
            <person name="Gautier V."/>
            <person name="Ament-Velasquez S.L."/>
            <person name="Kruys A."/>
            <person name="Hutchinson M.I."/>
            <person name="Powell A.J."/>
            <person name="Barry K."/>
            <person name="Miller A.N."/>
            <person name="Grigoriev I.V."/>
            <person name="Debuchy R."/>
            <person name="Gladieux P."/>
            <person name="Hiltunen Thoren M."/>
            <person name="Johannesson H."/>
        </authorList>
    </citation>
    <scope>NUCLEOTIDE SEQUENCE</scope>
    <source>
        <strain evidence="7">CBS 955.72</strain>
    </source>
</reference>
<evidence type="ECO:0000313" key="7">
    <source>
        <dbReference type="EMBL" id="KAK3364708.1"/>
    </source>
</evidence>
<evidence type="ECO:0000256" key="5">
    <source>
        <dbReference type="ARBA" id="ARBA00023002"/>
    </source>
</evidence>
<dbReference type="PANTHER" id="PTHR23023">
    <property type="entry name" value="DIMETHYLANILINE MONOOXYGENASE"/>
    <property type="match status" value="1"/>
</dbReference>